<dbReference type="Proteomes" id="UP000001304">
    <property type="component" value="Chromosome"/>
</dbReference>
<dbReference type="PANTHER" id="PTHR28511:SF1">
    <property type="entry name" value="ENDONUCLEASE V"/>
    <property type="match status" value="1"/>
</dbReference>
<evidence type="ECO:0000313" key="8">
    <source>
        <dbReference type="EMBL" id="ADM28717.1"/>
    </source>
</evidence>
<dbReference type="AlphaFoldDB" id="E0ST56"/>
<reference evidence="8 9" key="1">
    <citation type="journal article" date="2010" name="Stand. Genomic Sci.">
        <title>Complete genome sequence of Ignisphaera aggregans type strain (AQ1.S1).</title>
        <authorList>
            <person name="Goker M."/>
            <person name="Held B."/>
            <person name="Lapidus A."/>
            <person name="Nolan M."/>
            <person name="Spring S."/>
            <person name="Yasawong M."/>
            <person name="Lucas S."/>
            <person name="Glavina Del Rio T."/>
            <person name="Tice H."/>
            <person name="Cheng J.F."/>
            <person name="Goodwin L."/>
            <person name="Tapia R."/>
            <person name="Pitluck S."/>
            <person name="Liolios K."/>
            <person name="Ivanova N."/>
            <person name="Mavromatis K."/>
            <person name="Mikhailova N."/>
            <person name="Pati A."/>
            <person name="Chen A."/>
            <person name="Palaniappan K."/>
            <person name="Brambilla E."/>
            <person name="Land M."/>
            <person name="Hauser L."/>
            <person name="Chang Y.J."/>
            <person name="Jeffries C.D."/>
            <person name="Brettin T."/>
            <person name="Detter J.C."/>
            <person name="Han C."/>
            <person name="Rohde M."/>
            <person name="Sikorski J."/>
            <person name="Woyke T."/>
            <person name="Bristow J."/>
            <person name="Eisen J.A."/>
            <person name="Markowitz V."/>
            <person name="Hugenholtz P."/>
            <person name="Kyrpides N.C."/>
            <person name="Klenk H.P."/>
        </authorList>
    </citation>
    <scope>NUCLEOTIDE SEQUENCE [LARGE SCALE GENOMIC DNA]</scope>
    <source>
        <strain evidence="9">DSM 17230 / JCM 13409 / AQ1.S1</strain>
    </source>
</reference>
<keyword evidence="3 7" id="KW-0963">Cytoplasm</keyword>
<keyword evidence="6 7" id="KW-0378">Hydrolase</keyword>
<keyword evidence="7" id="KW-0227">DNA damage</keyword>
<accession>E0ST56</accession>
<evidence type="ECO:0000256" key="5">
    <source>
        <dbReference type="ARBA" id="ARBA00022759"/>
    </source>
</evidence>
<keyword evidence="7" id="KW-0460">Magnesium</keyword>
<proteinExistence type="inferred from homology"/>
<dbReference type="GO" id="GO:0016891">
    <property type="term" value="F:RNA endonuclease activity producing 5'-phosphomonoesters, hydrolytic mechanism"/>
    <property type="evidence" value="ECO:0007669"/>
    <property type="project" value="TreeGrafter"/>
</dbReference>
<keyword evidence="9" id="KW-1185">Reference proteome</keyword>
<keyword evidence="7" id="KW-0479">Metal-binding</keyword>
<keyword evidence="4 7" id="KW-0540">Nuclease</keyword>
<evidence type="ECO:0000256" key="6">
    <source>
        <dbReference type="ARBA" id="ARBA00022801"/>
    </source>
</evidence>
<dbReference type="HOGENOM" id="CLU_047631_1_1_2"/>
<keyword evidence="5 7" id="KW-0255">Endonuclease</keyword>
<evidence type="ECO:0000256" key="3">
    <source>
        <dbReference type="ARBA" id="ARBA00022490"/>
    </source>
</evidence>
<protein>
    <recommendedName>
        <fullName evidence="7">Endonuclease V</fullName>
        <ecNumber evidence="7">3.1.21.7</ecNumber>
    </recommendedName>
    <alternativeName>
        <fullName evidence="7">Deoxyinosine 3'endonuclease</fullName>
    </alternativeName>
    <alternativeName>
        <fullName evidence="7">Deoxyribonuclease V</fullName>
        <shortName evidence="7">DNase V</shortName>
    </alternativeName>
</protein>
<keyword evidence="7" id="KW-0234">DNA repair</keyword>
<evidence type="ECO:0000256" key="1">
    <source>
        <dbReference type="ARBA" id="ARBA00001835"/>
    </source>
</evidence>
<organism evidence="8 9">
    <name type="scientific">Ignisphaera aggregans (strain DSM 17230 / JCM 13409 / AQ1.S1)</name>
    <dbReference type="NCBI Taxonomy" id="583356"/>
    <lineage>
        <taxon>Archaea</taxon>
        <taxon>Thermoproteota</taxon>
        <taxon>Thermoprotei</taxon>
        <taxon>Desulfurococcales</taxon>
        <taxon>Desulfurococcaceae</taxon>
        <taxon>Ignisphaera</taxon>
    </lineage>
</organism>
<feature type="binding site" evidence="7">
    <location>
        <position position="38"/>
    </location>
    <ligand>
        <name>Mg(2+)</name>
        <dbReference type="ChEBI" id="CHEBI:18420"/>
    </ligand>
</feature>
<comment type="catalytic activity">
    <reaction evidence="1 7">
        <text>Endonucleolytic cleavage at apurinic or apyrimidinic sites to products with a 5'-phosphate.</text>
        <dbReference type="EC" id="3.1.21.7"/>
    </reaction>
</comment>
<dbReference type="HAMAP" id="MF_00801">
    <property type="entry name" value="Endonuclease_5"/>
    <property type="match status" value="1"/>
</dbReference>
<sequence length="220" mass="24737">MHMIFDIERAKRAQIELSKRVVIEEIDLNRVDIIAGLDVSYRGNIGVATAIAYNIKKMKEECSVSVGGKVEIPYIPGLLAFREAPLMIKALIKLKEECIEPDILMVNGHGIAHPRRLGIASHLGVVMDMPSIGIAKSFLYGYIDFIDGSKVIIVDGRIVGYVVKKNRNEIYVSAGHKIAPHQALKISLETWLDNHRFPEPIYLADMISRKMLKDNLLKYK</sequence>
<dbReference type="GO" id="GO:0006281">
    <property type="term" value="P:DNA repair"/>
    <property type="evidence" value="ECO:0007669"/>
    <property type="project" value="UniProtKB-UniRule"/>
</dbReference>
<evidence type="ECO:0000313" key="9">
    <source>
        <dbReference type="Proteomes" id="UP000001304"/>
    </source>
</evidence>
<feature type="site" description="Interaction with target DNA" evidence="7">
    <location>
        <position position="74"/>
    </location>
</feature>
<dbReference type="GO" id="GO:0000287">
    <property type="term" value="F:magnesium ion binding"/>
    <property type="evidence" value="ECO:0007669"/>
    <property type="project" value="UniProtKB-UniRule"/>
</dbReference>
<comment type="cofactor">
    <cofactor evidence="7">
        <name>Mg(2+)</name>
        <dbReference type="ChEBI" id="CHEBI:18420"/>
    </cofactor>
</comment>
<comment type="similarity">
    <text evidence="7">Belongs to the endonuclease V family.</text>
</comment>
<name>E0ST56_IGNAA</name>
<dbReference type="GO" id="GO:0043737">
    <property type="term" value="F:deoxyribonuclease V activity"/>
    <property type="evidence" value="ECO:0007669"/>
    <property type="project" value="UniProtKB-UniRule"/>
</dbReference>
<dbReference type="InterPro" id="IPR007581">
    <property type="entry name" value="Endonuclease-V"/>
</dbReference>
<comment type="function">
    <text evidence="7">DNA repair enzyme involved in the repair of deaminated bases. Selectively cleaves double-stranded DNA at the second phosphodiester bond 3' to a deoxyinosine leaving behind the intact lesion on the nicked DNA.</text>
</comment>
<dbReference type="CDD" id="cd06559">
    <property type="entry name" value="Endonuclease_V"/>
    <property type="match status" value="1"/>
</dbReference>
<evidence type="ECO:0000256" key="4">
    <source>
        <dbReference type="ARBA" id="ARBA00022722"/>
    </source>
</evidence>
<evidence type="ECO:0000256" key="2">
    <source>
        <dbReference type="ARBA" id="ARBA00004496"/>
    </source>
</evidence>
<dbReference type="GO" id="GO:0005737">
    <property type="term" value="C:cytoplasm"/>
    <property type="evidence" value="ECO:0007669"/>
    <property type="project" value="UniProtKB-SubCell"/>
</dbReference>
<dbReference type="KEGG" id="iag:Igag_1924"/>
<comment type="subcellular location">
    <subcellularLocation>
        <location evidence="2 7">Cytoplasm</location>
    </subcellularLocation>
</comment>
<dbReference type="Gene3D" id="3.30.2170.10">
    <property type="entry name" value="archaeoglobus fulgidus dsm 4304 superfamily"/>
    <property type="match status" value="1"/>
</dbReference>
<dbReference type="EMBL" id="CP002098">
    <property type="protein sequence ID" value="ADM28717.1"/>
    <property type="molecule type" value="Genomic_DNA"/>
</dbReference>
<dbReference type="EC" id="3.1.21.7" evidence="7"/>
<gene>
    <name evidence="7" type="primary">nfi</name>
    <name evidence="8" type="ordered locus">Igag_1924</name>
</gene>
<evidence type="ECO:0000256" key="7">
    <source>
        <dbReference type="HAMAP-Rule" id="MF_00801"/>
    </source>
</evidence>
<dbReference type="GO" id="GO:0003727">
    <property type="term" value="F:single-stranded RNA binding"/>
    <property type="evidence" value="ECO:0007669"/>
    <property type="project" value="TreeGrafter"/>
</dbReference>
<feature type="binding site" evidence="7">
    <location>
        <position position="107"/>
    </location>
    <ligand>
        <name>Mg(2+)</name>
        <dbReference type="ChEBI" id="CHEBI:18420"/>
    </ligand>
</feature>
<dbReference type="STRING" id="583356.Igag_1924"/>
<dbReference type="Pfam" id="PF04493">
    <property type="entry name" value="Endonuclease_5"/>
    <property type="match status" value="1"/>
</dbReference>
<dbReference type="PANTHER" id="PTHR28511">
    <property type="entry name" value="ENDONUCLEASE V"/>
    <property type="match status" value="1"/>
</dbReference>